<dbReference type="OrthoDB" id="947982at2"/>
<protein>
    <recommendedName>
        <fullName evidence="3">Outer membrane protein beta-barrel domain-containing protein</fullName>
    </recommendedName>
</protein>
<gene>
    <name evidence="1" type="ORF">DYU11_26825</name>
</gene>
<accession>A0A418M0K1</accession>
<evidence type="ECO:0000313" key="2">
    <source>
        <dbReference type="Proteomes" id="UP000283523"/>
    </source>
</evidence>
<comment type="caution">
    <text evidence="1">The sequence shown here is derived from an EMBL/GenBank/DDBJ whole genome shotgun (WGS) entry which is preliminary data.</text>
</comment>
<name>A0A418M0K1_9BACT</name>
<sequence>MRKILVAFFTTIALHTYAQSPVASRIRSGFDVGLAIKNDYYNPSITYYQLINLGDQRLFSLGWTGRLGAFYGDNLNYYTAPAQLTRGQAGLGSLGKPLIVQNIDTVRFDYVTMTSFNLGLRAQFNLGLVEVGASADLLGITLLRRYRTGRYRSSTGAFSTIDSLNREVQRPFQGPDAFQGSRPQRWNLRLLGDNDYGMLATEVYARIRINQRFAVKAGYQWLTTEMVVDNRDVIADNNRFRNRTGFPYIALTLPIFH</sequence>
<dbReference type="Proteomes" id="UP000283523">
    <property type="component" value="Unassembled WGS sequence"/>
</dbReference>
<reference evidence="1 2" key="1">
    <citation type="submission" date="2018-08" db="EMBL/GenBank/DDBJ databases">
        <title>Fibrisoma montanum sp. nov., isolated from Danxia mountain soil.</title>
        <authorList>
            <person name="Huang Y."/>
        </authorList>
    </citation>
    <scope>NUCLEOTIDE SEQUENCE [LARGE SCALE GENOMIC DNA]</scope>
    <source>
        <strain evidence="1 2">HYT19</strain>
    </source>
</reference>
<dbReference type="AlphaFoldDB" id="A0A418M0K1"/>
<organism evidence="1 2">
    <name type="scientific">Fibrisoma montanum</name>
    <dbReference type="NCBI Taxonomy" id="2305895"/>
    <lineage>
        <taxon>Bacteria</taxon>
        <taxon>Pseudomonadati</taxon>
        <taxon>Bacteroidota</taxon>
        <taxon>Cytophagia</taxon>
        <taxon>Cytophagales</taxon>
        <taxon>Spirosomataceae</taxon>
        <taxon>Fibrisoma</taxon>
    </lineage>
</organism>
<dbReference type="RefSeq" id="WP_119670816.1">
    <property type="nucleotide sequence ID" value="NZ_QXED01000009.1"/>
</dbReference>
<proteinExistence type="predicted"/>
<evidence type="ECO:0008006" key="3">
    <source>
        <dbReference type="Google" id="ProtNLM"/>
    </source>
</evidence>
<dbReference type="EMBL" id="QXED01000009">
    <property type="protein sequence ID" value="RIV19106.1"/>
    <property type="molecule type" value="Genomic_DNA"/>
</dbReference>
<evidence type="ECO:0000313" key="1">
    <source>
        <dbReference type="EMBL" id="RIV19106.1"/>
    </source>
</evidence>
<keyword evidence="2" id="KW-1185">Reference proteome</keyword>